<dbReference type="Pfam" id="PF05050">
    <property type="entry name" value="Methyltransf_21"/>
    <property type="match status" value="1"/>
</dbReference>
<dbReference type="InterPro" id="IPR006342">
    <property type="entry name" value="FkbM_mtfrase"/>
</dbReference>
<proteinExistence type="predicted"/>
<dbReference type="SUPFAM" id="SSF53335">
    <property type="entry name" value="S-adenosyl-L-methionine-dependent methyltransferases"/>
    <property type="match status" value="1"/>
</dbReference>
<keyword evidence="2" id="KW-0808">Transferase</keyword>
<dbReference type="InterPro" id="IPR053188">
    <property type="entry name" value="FkbM_Methyltransferase"/>
</dbReference>
<feature type="domain" description="Methyltransferase FkbM" evidence="1">
    <location>
        <begin position="21"/>
        <end position="186"/>
    </location>
</feature>
<gene>
    <name evidence="2" type="ORF">MKK62_07185</name>
</gene>
<dbReference type="PANTHER" id="PTHR36973">
    <property type="entry name" value="SLL1456 PROTEIN-RELATED"/>
    <property type="match status" value="1"/>
</dbReference>
<name>A0ABY3VNN0_9MYCO</name>
<accession>A0ABY3VNN0</accession>
<keyword evidence="2" id="KW-0489">Methyltransferase</keyword>
<dbReference type="InterPro" id="IPR029063">
    <property type="entry name" value="SAM-dependent_MTases_sf"/>
</dbReference>
<evidence type="ECO:0000313" key="3">
    <source>
        <dbReference type="Proteomes" id="UP001055336"/>
    </source>
</evidence>
<dbReference type="RefSeq" id="WP_240262808.1">
    <property type="nucleotide sequence ID" value="NZ_CP092488.2"/>
</dbReference>
<organism evidence="2 3">
    <name type="scientific">Mycobacterium paraterrae</name>
    <dbReference type="NCBI Taxonomy" id="577492"/>
    <lineage>
        <taxon>Bacteria</taxon>
        <taxon>Bacillati</taxon>
        <taxon>Actinomycetota</taxon>
        <taxon>Actinomycetes</taxon>
        <taxon>Mycobacteriales</taxon>
        <taxon>Mycobacteriaceae</taxon>
        <taxon>Mycobacterium</taxon>
    </lineage>
</organism>
<evidence type="ECO:0000259" key="1">
    <source>
        <dbReference type="Pfam" id="PF05050"/>
    </source>
</evidence>
<reference evidence="2" key="1">
    <citation type="submission" date="2022-08" db="EMBL/GenBank/DDBJ databases">
        <title>Whole genome sequencing of non-tuberculosis mycobacteria type-strains.</title>
        <authorList>
            <person name="Igarashi Y."/>
            <person name="Osugi A."/>
            <person name="Mitarai S."/>
        </authorList>
    </citation>
    <scope>NUCLEOTIDE SEQUENCE</scope>
    <source>
        <strain evidence="2">DSM 45127</strain>
    </source>
</reference>
<sequence>MTSALLLRDLVRCSRPTSIIDIGANPIDGPPPYKEMLDYGLCTVTGFEPQTEALTVLEAHKGPLERYRPEAVGDGHEHRLKITKAQGMTSLLTPDQNQLRLFNEFTDWATVVEEHDVQTHRLDDLDIDDFDLLKIDVQGSELMIFQNGRNRLANAVAVHTEVSFVPLYHGQPTFAEVDSELRAQGFMPHSMPAVKRWAIAPTVFEDNVYIPGNQLLEADVVYIRDLAHTEHLTSEQLSHLAMIAFHIYGSVDLTVNLLIELRYRGRVADDAVEQLMTLFDD</sequence>
<dbReference type="GO" id="GO:0008168">
    <property type="term" value="F:methyltransferase activity"/>
    <property type="evidence" value="ECO:0007669"/>
    <property type="project" value="UniProtKB-KW"/>
</dbReference>
<keyword evidence="3" id="KW-1185">Reference proteome</keyword>
<dbReference type="PANTHER" id="PTHR36973:SF4">
    <property type="entry name" value="NODULATION PROTEIN"/>
    <property type="match status" value="1"/>
</dbReference>
<dbReference type="EMBL" id="CP092488">
    <property type="protein sequence ID" value="UMB71054.1"/>
    <property type="molecule type" value="Genomic_DNA"/>
</dbReference>
<evidence type="ECO:0000313" key="2">
    <source>
        <dbReference type="EMBL" id="UMB71054.1"/>
    </source>
</evidence>
<dbReference type="Proteomes" id="UP001055336">
    <property type="component" value="Chromosome"/>
</dbReference>
<dbReference type="GO" id="GO:0032259">
    <property type="term" value="P:methylation"/>
    <property type="evidence" value="ECO:0007669"/>
    <property type="project" value="UniProtKB-KW"/>
</dbReference>
<protein>
    <submittedName>
        <fullName evidence="2">FkbM family methyltransferase</fullName>
    </submittedName>
</protein>
<dbReference type="Gene3D" id="3.40.50.150">
    <property type="entry name" value="Vaccinia Virus protein VP39"/>
    <property type="match status" value="1"/>
</dbReference>